<dbReference type="FunFam" id="3.40.50.10050:FF:000002">
    <property type="entry name" value="Eukaryotic translation initiation factor 5B"/>
    <property type="match status" value="1"/>
</dbReference>
<dbReference type="GO" id="GO:0003924">
    <property type="term" value="F:GTPase activity"/>
    <property type="evidence" value="ECO:0007669"/>
    <property type="project" value="InterPro"/>
</dbReference>
<sequence>MGKDKKQKKNQEEKEKSNLKKDALDLPDLAESKDHQEDTGQSKRSKKAKDKKKSYSPSPLENFSDEEIEIITLEQQRKNKKKLPKASFNILEVEDFETKDNSEDEDSLRTTKIQNSSEAVENTAEEKSKSKSDAKAGKKSKKKERKKKGDDDDDDELQKMLEELAIENKIKQPEEKVKDTVAAVPDAKPEAADNVADKLTKKNNKEPAAKGETVKEPTAKDENEPSEPSTVKTAAQKKKEKKEREKEKKAAQFEKNAAKKKPDNTQQKVSPPPPAPQTEDTASVPEKDNNEEEEVEVKKKETKGKKKKGEEDDKKDKKRPGKKQIAAMQEALRKVKEEEERLRLEEEARIRAAEEAERLRQEKLRLEQEKKEKKKKKEKERRERLKAEGKLLTKTQKQNRARMEATLAVLRQQGVEIPEVGEKKEKLPRLGDRKKFPKKEKKVQDETSTETPKIEEMLSSEVHESSPEVEEPAEEKAESPIDEDENIKDAWYETSDEESSEEQGLADKKSEQQVADLTSRNLKIHSESEGSSSESENASSDESGSEDESDSSSSSEISQTEKIRIRIEKRRQLAESNRSMSKLRSPVVCVLGHVDTGKTKILDKIRSTHVQDSEAGGITQQIGATMVPREALQQQCKSVKNFSDLELKVPGLLIIDTPGHESFSNLRSRGSSLCDIAILVVDITHGLEPQTIESINILKQRKTPFIVALNKVDRLYEWKSKPHSDIQDLIKSQSRSTKQLFDDRVKQIILEFALQSLNAVLYYENQDPRSYISMVPTSAVTGDGMGNLMSLIVEYTQNMMAKRLMFSEELQATVLEIKSIGGLGHTMDVILVNGRLREGDTIVFAGYDGPVSSQIRSLLTPQPLKELRIKTQYIEHREIEGALGVKICGKDFEKAIAGLPLLVPKRSDETKVLMEEIAALLKDAMNSIKVTAVGVYVQTSTLGSLEALMEFLTESKIPVSGVRIGPVTKKDVMKASAMLEHDPTYAVILAFDVKIEKEAQELAESLSIKIFHANIIYHLFDMFTNYQAELKERNRNLYKNEAVFPCKLKILPQFVFNSRDPIVVGVSVEAGILKEGTPLCVPSKEFLEIGTVTTIEVNHKQIETARKGQEVCIKIEPSGGEAPKMYGRHFDHTDLLVSKISRRSIDMCKEHFRDDLLKTDWQLIVELKKLFQIL</sequence>
<keyword evidence="10" id="KW-0378">Hydrolase</keyword>
<feature type="compositionally biased region" description="Polar residues" evidence="16">
    <location>
        <begin position="110"/>
        <end position="120"/>
    </location>
</feature>
<evidence type="ECO:0000256" key="4">
    <source>
        <dbReference type="ARBA" id="ARBA00011986"/>
    </source>
</evidence>
<dbReference type="InterPro" id="IPR015760">
    <property type="entry name" value="TIF_IF2"/>
</dbReference>
<feature type="compositionally biased region" description="Basic and acidic residues" evidence="16">
    <location>
        <begin position="124"/>
        <end position="136"/>
    </location>
</feature>
<dbReference type="CDD" id="cd03703">
    <property type="entry name" value="aeIF5B_II"/>
    <property type="match status" value="1"/>
</dbReference>
<dbReference type="PANTHER" id="PTHR43381:SF4">
    <property type="entry name" value="EUKARYOTIC TRANSLATION INITIATION FACTOR 5B"/>
    <property type="match status" value="1"/>
</dbReference>
<dbReference type="Gene3D" id="3.40.50.10050">
    <property type="entry name" value="Translation initiation factor IF- 2, domain 3"/>
    <property type="match status" value="1"/>
</dbReference>
<dbReference type="Pfam" id="PF11987">
    <property type="entry name" value="IF-2"/>
    <property type="match status" value="1"/>
</dbReference>
<feature type="compositionally biased region" description="Polar residues" evidence="16">
    <location>
        <begin position="512"/>
        <end position="521"/>
    </location>
</feature>
<evidence type="ECO:0000256" key="16">
    <source>
        <dbReference type="SAM" id="MobiDB-lite"/>
    </source>
</evidence>
<feature type="domain" description="Tr-type G" evidence="17">
    <location>
        <begin position="583"/>
        <end position="800"/>
    </location>
</feature>
<proteinExistence type="inferred from homology"/>
<keyword evidence="12" id="KW-0342">GTP-binding</keyword>
<dbReference type="FunFam" id="2.40.30.10:FF:000013">
    <property type="entry name" value="eukaryotic translation initiation factor 5B"/>
    <property type="match status" value="1"/>
</dbReference>
<dbReference type="FunFam" id="3.40.50.300:FF:000112">
    <property type="entry name" value="Eukaryotic translation initiation factor 5B"/>
    <property type="match status" value="1"/>
</dbReference>
<dbReference type="SUPFAM" id="SSF52540">
    <property type="entry name" value="P-loop containing nucleoside triphosphate hydrolases"/>
    <property type="match status" value="1"/>
</dbReference>
<dbReference type="InterPro" id="IPR029459">
    <property type="entry name" value="EFTU-type"/>
</dbReference>
<feature type="compositionally biased region" description="Basic residues" evidence="16">
    <location>
        <begin position="43"/>
        <end position="54"/>
    </location>
</feature>
<keyword evidence="9" id="KW-0547">Nucleotide-binding</keyword>
<dbReference type="InterPro" id="IPR036925">
    <property type="entry name" value="TIF_IF2_dom3_sf"/>
</dbReference>
<feature type="compositionally biased region" description="Low complexity" evidence="16">
    <location>
        <begin position="529"/>
        <end position="542"/>
    </location>
</feature>
<evidence type="ECO:0000256" key="15">
    <source>
        <dbReference type="ARBA" id="ARBA00061781"/>
    </source>
</evidence>
<dbReference type="Proteomes" id="UP000054359">
    <property type="component" value="Unassembled WGS sequence"/>
</dbReference>
<protein>
    <recommendedName>
        <fullName evidence="5">Eukaryotic translation initiation factor 5B</fullName>
        <ecNumber evidence="4">3.6.5.3</ecNumber>
    </recommendedName>
    <alternativeName>
        <fullName evidence="13">Translation initiation factor IF-2</fullName>
    </alternativeName>
</protein>
<feature type="compositionally biased region" description="Basic and acidic residues" evidence="16">
    <location>
        <begin position="157"/>
        <end position="179"/>
    </location>
</feature>
<dbReference type="InterPro" id="IPR005225">
    <property type="entry name" value="Small_GTP-bd"/>
</dbReference>
<feature type="compositionally biased region" description="Basic and acidic residues" evidence="16">
    <location>
        <begin position="1"/>
        <end position="41"/>
    </location>
</feature>
<dbReference type="Gene3D" id="2.40.30.10">
    <property type="entry name" value="Translation factors"/>
    <property type="match status" value="2"/>
</dbReference>
<comment type="subunit">
    <text evidence="15">Interacts through its C-terminal domain (CTD) with the CTD of eIF1A (EIF1AX) or with the CTD of EIF5 (mutually exclusive) through a common binding site. Interacts with eIF1A (EIF1AX) from the location of the start codon by the 43S complex until the formation of the 80S complex. Interacts with ANXA5 in a calcium and phospholipid-dependent manner.</text>
</comment>
<dbReference type="InterPro" id="IPR023115">
    <property type="entry name" value="TIF_IF2_dom3"/>
</dbReference>
<evidence type="ECO:0000256" key="7">
    <source>
        <dbReference type="ARBA" id="ARBA00022540"/>
    </source>
</evidence>
<dbReference type="STRING" id="407821.A0A087TMK6"/>
<comment type="similarity">
    <text evidence="3">Belongs to the TRAFAC class translation factor GTPase superfamily. Classic translation factor GTPase family. IF-2 subfamily.</text>
</comment>
<dbReference type="SUPFAM" id="SSF50447">
    <property type="entry name" value="Translation proteins"/>
    <property type="match status" value="1"/>
</dbReference>
<dbReference type="InterPro" id="IPR027417">
    <property type="entry name" value="P-loop_NTPase"/>
</dbReference>
<dbReference type="PRINTS" id="PR00315">
    <property type="entry name" value="ELONGATNFCT"/>
</dbReference>
<dbReference type="GO" id="GO:0005525">
    <property type="term" value="F:GTP binding"/>
    <property type="evidence" value="ECO:0007669"/>
    <property type="project" value="UniProtKB-KW"/>
</dbReference>
<evidence type="ECO:0000256" key="12">
    <source>
        <dbReference type="ARBA" id="ARBA00023134"/>
    </source>
</evidence>
<keyword evidence="8" id="KW-0479">Metal-binding</keyword>
<feature type="region of interest" description="Disordered" evidence="16">
    <location>
        <begin position="1"/>
        <end position="344"/>
    </location>
</feature>
<evidence type="ECO:0000256" key="2">
    <source>
        <dbReference type="ARBA" id="ARBA00004496"/>
    </source>
</evidence>
<dbReference type="InterPro" id="IPR000795">
    <property type="entry name" value="T_Tr_GTP-bd_dom"/>
</dbReference>
<feature type="region of interest" description="Disordered" evidence="16">
    <location>
        <begin position="413"/>
        <end position="563"/>
    </location>
</feature>
<evidence type="ECO:0000256" key="8">
    <source>
        <dbReference type="ARBA" id="ARBA00022723"/>
    </source>
</evidence>
<feature type="compositionally biased region" description="Basic and acidic residues" evidence="16">
    <location>
        <begin position="452"/>
        <end position="466"/>
    </location>
</feature>
<keyword evidence="19" id="KW-1185">Reference proteome</keyword>
<dbReference type="GO" id="GO:0005739">
    <property type="term" value="C:mitochondrion"/>
    <property type="evidence" value="ECO:0007669"/>
    <property type="project" value="TreeGrafter"/>
</dbReference>
<evidence type="ECO:0000256" key="6">
    <source>
        <dbReference type="ARBA" id="ARBA00022490"/>
    </source>
</evidence>
<feature type="compositionally biased region" description="Basic and acidic residues" evidence="16">
    <location>
        <begin position="187"/>
        <end position="223"/>
    </location>
</feature>
<evidence type="ECO:0000256" key="1">
    <source>
        <dbReference type="ARBA" id="ARBA00001944"/>
    </source>
</evidence>
<dbReference type="PANTHER" id="PTHR43381">
    <property type="entry name" value="TRANSLATION INITIATION FACTOR IF-2-RELATED"/>
    <property type="match status" value="1"/>
</dbReference>
<comment type="function">
    <text evidence="14">Plays a role in translation initiation. Ribosome-dependent GTPase that promotes the joining of the 60S ribosomal subunit to the pre-initiation complex to form the 80S initiation complex with the initiator methionine-tRNA in the P-site base paired to the start codon. Together with eIF1A (EIF1AX), actively orients the initiator methionine-tRNA in a conformation that allows 60S ribosomal subunit joining to form the 80S initiation complex. Is released after formation of the 80S initiation complex. Its GTPase activity is not essential for ribosomal subunits joining, but GTP hydrolysis is needed for eIF1A (EIF1AX) ejection quickly followed by EIF5B release to form elongation-competent ribosomes. In contrast to its procaryotic homolog, does not promote recruitment of Met-rRNA to the small ribosomal subunit.</text>
</comment>
<dbReference type="FunFam" id="2.40.30.10:FF:000026">
    <property type="entry name" value="Eukaryotic translation initiation factor 5B"/>
    <property type="match status" value="1"/>
</dbReference>
<keyword evidence="6" id="KW-0963">Cytoplasm</keyword>
<accession>A0A087TMK6</accession>
<dbReference type="GO" id="GO:0003743">
    <property type="term" value="F:translation initiation factor activity"/>
    <property type="evidence" value="ECO:0007669"/>
    <property type="project" value="UniProtKB-KW"/>
</dbReference>
<evidence type="ECO:0000313" key="19">
    <source>
        <dbReference type="Proteomes" id="UP000054359"/>
    </source>
</evidence>
<feature type="compositionally biased region" description="Basic and acidic residues" evidence="16">
    <location>
        <begin position="242"/>
        <end position="263"/>
    </location>
</feature>
<name>A0A087TMK6_STEMI</name>
<evidence type="ECO:0000313" key="18">
    <source>
        <dbReference type="EMBL" id="KFM66345.1"/>
    </source>
</evidence>
<dbReference type="PROSITE" id="PS51722">
    <property type="entry name" value="G_TR_2"/>
    <property type="match status" value="1"/>
</dbReference>
<dbReference type="Pfam" id="PF00009">
    <property type="entry name" value="GTP_EFTU"/>
    <property type="match status" value="1"/>
</dbReference>
<evidence type="ECO:0000256" key="13">
    <source>
        <dbReference type="ARBA" id="ARBA00032478"/>
    </source>
</evidence>
<feature type="non-terminal residue" evidence="18">
    <location>
        <position position="1174"/>
    </location>
</feature>
<feature type="compositionally biased region" description="Basic and acidic residues" evidence="16">
    <location>
        <begin position="420"/>
        <end position="434"/>
    </location>
</feature>
<dbReference type="CDD" id="cd16266">
    <property type="entry name" value="IF2_aeIF5B_IV"/>
    <property type="match status" value="1"/>
</dbReference>
<dbReference type="OrthoDB" id="4928at2759"/>
<organism evidence="18 19">
    <name type="scientific">Stegodyphus mimosarum</name>
    <name type="common">African social velvet spider</name>
    <dbReference type="NCBI Taxonomy" id="407821"/>
    <lineage>
        <taxon>Eukaryota</taxon>
        <taxon>Metazoa</taxon>
        <taxon>Ecdysozoa</taxon>
        <taxon>Arthropoda</taxon>
        <taxon>Chelicerata</taxon>
        <taxon>Arachnida</taxon>
        <taxon>Araneae</taxon>
        <taxon>Araneomorphae</taxon>
        <taxon>Entelegynae</taxon>
        <taxon>Eresoidea</taxon>
        <taxon>Eresidae</taxon>
        <taxon>Stegodyphus</taxon>
    </lineage>
</organism>
<dbReference type="EMBL" id="KK115910">
    <property type="protein sequence ID" value="KFM66345.1"/>
    <property type="molecule type" value="Genomic_DNA"/>
</dbReference>
<feature type="region of interest" description="Disordered" evidence="16">
    <location>
        <begin position="363"/>
        <end position="400"/>
    </location>
</feature>
<evidence type="ECO:0000256" key="11">
    <source>
        <dbReference type="ARBA" id="ARBA00022917"/>
    </source>
</evidence>
<dbReference type="EC" id="3.6.5.3" evidence="4"/>
<dbReference type="Gene3D" id="3.40.50.300">
    <property type="entry name" value="P-loop containing nucleotide triphosphate hydrolases"/>
    <property type="match status" value="1"/>
</dbReference>
<dbReference type="Pfam" id="PF14578">
    <property type="entry name" value="GTP_EFTU_D4"/>
    <property type="match status" value="1"/>
</dbReference>
<dbReference type="NCBIfam" id="NF003078">
    <property type="entry name" value="PRK04004.1"/>
    <property type="match status" value="1"/>
</dbReference>
<evidence type="ECO:0000256" key="10">
    <source>
        <dbReference type="ARBA" id="ARBA00022801"/>
    </source>
</evidence>
<dbReference type="GO" id="GO:0046872">
    <property type="term" value="F:metal ion binding"/>
    <property type="evidence" value="ECO:0007669"/>
    <property type="project" value="UniProtKB-KW"/>
</dbReference>
<feature type="compositionally biased region" description="Basic and acidic residues" evidence="16">
    <location>
        <begin position="331"/>
        <end position="344"/>
    </location>
</feature>
<dbReference type="CDD" id="cd01887">
    <property type="entry name" value="IF2_eIF5B"/>
    <property type="match status" value="1"/>
</dbReference>
<reference evidence="18 19" key="1">
    <citation type="submission" date="2013-11" db="EMBL/GenBank/DDBJ databases">
        <title>Genome sequencing of Stegodyphus mimosarum.</title>
        <authorList>
            <person name="Bechsgaard J."/>
        </authorList>
    </citation>
    <scope>NUCLEOTIDE SEQUENCE [LARGE SCALE GENOMIC DNA]</scope>
</reference>
<keyword evidence="11" id="KW-0648">Protein biosynthesis</keyword>
<evidence type="ECO:0000256" key="3">
    <source>
        <dbReference type="ARBA" id="ARBA00007733"/>
    </source>
</evidence>
<keyword evidence="7 18" id="KW-0396">Initiation factor</keyword>
<feature type="compositionally biased region" description="Basic residues" evidence="16">
    <location>
        <begin position="137"/>
        <end position="146"/>
    </location>
</feature>
<evidence type="ECO:0000259" key="17">
    <source>
        <dbReference type="PROSITE" id="PS51722"/>
    </source>
</evidence>
<gene>
    <name evidence="18" type="ORF">X975_01323</name>
</gene>
<dbReference type="OMA" id="EFAVMLC"/>
<dbReference type="SUPFAM" id="SSF52156">
    <property type="entry name" value="Initiation factor IF2/eIF5b, domain 3"/>
    <property type="match status" value="1"/>
</dbReference>
<comment type="cofactor">
    <cofactor evidence="1">
        <name>a monovalent cation</name>
        <dbReference type="ChEBI" id="CHEBI:60242"/>
    </cofactor>
</comment>
<evidence type="ECO:0000256" key="5">
    <source>
        <dbReference type="ARBA" id="ARBA00013824"/>
    </source>
</evidence>
<comment type="subcellular location">
    <subcellularLocation>
        <location evidence="2">Cytoplasm</location>
    </subcellularLocation>
</comment>
<dbReference type="NCBIfam" id="TIGR00231">
    <property type="entry name" value="small_GTP"/>
    <property type="match status" value="1"/>
</dbReference>
<evidence type="ECO:0000256" key="14">
    <source>
        <dbReference type="ARBA" id="ARBA00053410"/>
    </source>
</evidence>
<evidence type="ECO:0000256" key="9">
    <source>
        <dbReference type="ARBA" id="ARBA00022741"/>
    </source>
</evidence>
<dbReference type="InterPro" id="IPR009000">
    <property type="entry name" value="Transl_B-barrel_sf"/>
</dbReference>
<feature type="compositionally biased region" description="Basic and acidic residues" evidence="16">
    <location>
        <begin position="380"/>
        <end position="391"/>
    </location>
</feature>
<dbReference type="AlphaFoldDB" id="A0A087TMK6"/>